<evidence type="ECO:0000256" key="2">
    <source>
        <dbReference type="ARBA" id="ARBA00022801"/>
    </source>
</evidence>
<evidence type="ECO:0000259" key="3">
    <source>
        <dbReference type="Pfam" id="PF06441"/>
    </source>
</evidence>
<dbReference type="Pfam" id="PF06441">
    <property type="entry name" value="EHN"/>
    <property type="match status" value="1"/>
</dbReference>
<dbReference type="EMBL" id="KZ613480">
    <property type="protein sequence ID" value="PMD21647.1"/>
    <property type="molecule type" value="Genomic_DNA"/>
</dbReference>
<dbReference type="GO" id="GO:0004301">
    <property type="term" value="F:epoxide hydrolase activity"/>
    <property type="evidence" value="ECO:0007669"/>
    <property type="project" value="TreeGrafter"/>
</dbReference>
<dbReference type="OrthoDB" id="7130006at2759"/>
<accession>A0A2J6Q5T5</accession>
<dbReference type="Gene3D" id="3.40.50.1820">
    <property type="entry name" value="alpha/beta hydrolase"/>
    <property type="match status" value="1"/>
</dbReference>
<dbReference type="SUPFAM" id="SSF53474">
    <property type="entry name" value="alpha/beta-Hydrolases"/>
    <property type="match status" value="1"/>
</dbReference>
<evidence type="ECO:0000313" key="4">
    <source>
        <dbReference type="EMBL" id="PMD21647.1"/>
    </source>
</evidence>
<sequence length="501" mass="55604">MDASVPNIGMGEEIRPYKIHVSSKYLDLTRKKLELTRLPHELLLPRAREWEYGTPKAEIEPLIDFWLEHYTWRSQESHLNSTLPQFRTAIQVPSSGTNVPLRIHFLHIKSPYRHAVPLLLLPAFPLTNLSLVPLFAPLTDPRSPTSTQPFHLVVPSIPGLGFSDAFQCENGLLEKTVDVFHTLMGRLGYGFYIASATGSGRESPSGIDYNLARMIGEKFPENCLGVHLIEPCVERPKIGKETWMWAKFVLASFFHANMFGYDEADWLALRESANMAQQTANERSISDEERPLLRIGNAGAYGAVGMVGLREPNTFAYALCDSPVGLLSLVCSALRRKNPQHNLTRAEIIDVTQLAWLPGPEGAARFWAAAIKEAEVLEKQKRIRGRVAITVFGSDGTVPDYVCPAWANTKHDVVFAQRAPGKAGLCSWERTDVLIAGIRGLAREIDLLDNRLRVKPLEQVVMAEAEAIPEEAGEAEVVADSEHGLQLDVESPDTVVAVDMS</sequence>
<organism evidence="4 5">
    <name type="scientific">Hyaloscypha hepaticicola</name>
    <dbReference type="NCBI Taxonomy" id="2082293"/>
    <lineage>
        <taxon>Eukaryota</taxon>
        <taxon>Fungi</taxon>
        <taxon>Dikarya</taxon>
        <taxon>Ascomycota</taxon>
        <taxon>Pezizomycotina</taxon>
        <taxon>Leotiomycetes</taxon>
        <taxon>Helotiales</taxon>
        <taxon>Hyaloscyphaceae</taxon>
        <taxon>Hyaloscypha</taxon>
    </lineage>
</organism>
<feature type="domain" description="Epoxide hydrolase N-terminal" evidence="3">
    <location>
        <begin position="14"/>
        <end position="129"/>
    </location>
</feature>
<reference evidence="4 5" key="1">
    <citation type="submission" date="2016-05" db="EMBL/GenBank/DDBJ databases">
        <title>A degradative enzymes factory behind the ericoid mycorrhizal symbiosis.</title>
        <authorList>
            <consortium name="DOE Joint Genome Institute"/>
            <person name="Martino E."/>
            <person name="Morin E."/>
            <person name="Grelet G."/>
            <person name="Kuo A."/>
            <person name="Kohler A."/>
            <person name="Daghino S."/>
            <person name="Barry K."/>
            <person name="Choi C."/>
            <person name="Cichocki N."/>
            <person name="Clum A."/>
            <person name="Copeland A."/>
            <person name="Hainaut M."/>
            <person name="Haridas S."/>
            <person name="Labutti K."/>
            <person name="Lindquist E."/>
            <person name="Lipzen A."/>
            <person name="Khouja H.-R."/>
            <person name="Murat C."/>
            <person name="Ohm R."/>
            <person name="Olson A."/>
            <person name="Spatafora J."/>
            <person name="Veneault-Fourrey C."/>
            <person name="Henrissat B."/>
            <person name="Grigoriev I."/>
            <person name="Martin F."/>
            <person name="Perotto S."/>
        </authorList>
    </citation>
    <scope>NUCLEOTIDE SEQUENCE [LARGE SCALE GENOMIC DNA]</scope>
    <source>
        <strain evidence="4 5">UAMH 7357</strain>
    </source>
</reference>
<proteinExistence type="inferred from homology"/>
<dbReference type="InterPro" id="IPR029058">
    <property type="entry name" value="AB_hydrolase_fold"/>
</dbReference>
<dbReference type="PANTHER" id="PTHR21661">
    <property type="entry name" value="EPOXIDE HYDROLASE 1-RELATED"/>
    <property type="match status" value="1"/>
</dbReference>
<evidence type="ECO:0000313" key="5">
    <source>
        <dbReference type="Proteomes" id="UP000235672"/>
    </source>
</evidence>
<dbReference type="Proteomes" id="UP000235672">
    <property type="component" value="Unassembled WGS sequence"/>
</dbReference>
<dbReference type="InterPro" id="IPR010497">
    <property type="entry name" value="Epoxide_hydro_N"/>
</dbReference>
<name>A0A2J6Q5T5_9HELO</name>
<dbReference type="PANTHER" id="PTHR21661:SF71">
    <property type="entry name" value="EPOXIDE HYDROLASE N-TERMINAL DOMAIN-CONTAINING PROTEIN"/>
    <property type="match status" value="1"/>
</dbReference>
<dbReference type="GO" id="GO:0097176">
    <property type="term" value="P:epoxide metabolic process"/>
    <property type="evidence" value="ECO:0007669"/>
    <property type="project" value="TreeGrafter"/>
</dbReference>
<comment type="similarity">
    <text evidence="1">Belongs to the peptidase S33 family.</text>
</comment>
<dbReference type="AlphaFoldDB" id="A0A2J6Q5T5"/>
<keyword evidence="5" id="KW-1185">Reference proteome</keyword>
<dbReference type="STRING" id="1745343.A0A2J6Q5T5"/>
<protein>
    <submittedName>
        <fullName evidence="4">Alpha/beta-hydrolase</fullName>
    </submittedName>
</protein>
<evidence type="ECO:0000256" key="1">
    <source>
        <dbReference type="ARBA" id="ARBA00010088"/>
    </source>
</evidence>
<keyword evidence="2 4" id="KW-0378">Hydrolase</keyword>
<gene>
    <name evidence="4" type="ORF">NA56DRAFT_645466</name>
</gene>